<organism evidence="2 3">
    <name type="scientific">Verticillium dahliae (strain VdLs.17 / ATCC MYA-4575 / FGSC 10137)</name>
    <name type="common">Verticillium wilt</name>
    <dbReference type="NCBI Taxonomy" id="498257"/>
    <lineage>
        <taxon>Eukaryota</taxon>
        <taxon>Fungi</taxon>
        <taxon>Dikarya</taxon>
        <taxon>Ascomycota</taxon>
        <taxon>Pezizomycotina</taxon>
        <taxon>Sordariomycetes</taxon>
        <taxon>Hypocreomycetidae</taxon>
        <taxon>Glomerellales</taxon>
        <taxon>Plectosphaerellaceae</taxon>
        <taxon>Verticillium</taxon>
    </lineage>
</organism>
<evidence type="ECO:0000256" key="1">
    <source>
        <dbReference type="SAM" id="SignalP"/>
    </source>
</evidence>
<keyword evidence="3" id="KW-1185">Reference proteome</keyword>
<keyword evidence="1" id="KW-0732">Signal</keyword>
<feature type="signal peptide" evidence="1">
    <location>
        <begin position="1"/>
        <end position="15"/>
    </location>
</feature>
<reference evidence="3" key="2">
    <citation type="journal article" date="2011" name="PLoS Pathog.">
        <title>Comparative genomics yields insights into niche adaptation of plant vascular wilt pathogens.</title>
        <authorList>
            <person name="Klosterman S.J."/>
            <person name="Subbarao K.V."/>
            <person name="Kang S."/>
            <person name="Veronese P."/>
            <person name="Gold S.E."/>
            <person name="Thomma B.P.H.J."/>
            <person name="Chen Z."/>
            <person name="Henrissat B."/>
            <person name="Lee Y.-H."/>
            <person name="Park J."/>
            <person name="Garcia-Pedrajas M.D."/>
            <person name="Barbara D.J."/>
            <person name="Anchieta A."/>
            <person name="de Jonge R."/>
            <person name="Santhanam P."/>
            <person name="Maruthachalam K."/>
            <person name="Atallah Z."/>
            <person name="Amyotte S.G."/>
            <person name="Paz Z."/>
            <person name="Inderbitzin P."/>
            <person name="Hayes R.J."/>
            <person name="Heiman D.I."/>
            <person name="Young S."/>
            <person name="Zeng Q."/>
            <person name="Engels R."/>
            <person name="Galagan J."/>
            <person name="Cuomo C.A."/>
            <person name="Dobinson K.F."/>
            <person name="Ma L.-J."/>
        </authorList>
    </citation>
    <scope>NUCLEOTIDE SEQUENCE [LARGE SCALE GENOMIC DNA]</scope>
    <source>
        <strain evidence="3">VdLs.17 / ATCC MYA-4575 / FGSC 10137</strain>
    </source>
</reference>
<evidence type="ECO:0008006" key="4">
    <source>
        <dbReference type="Google" id="ProtNLM"/>
    </source>
</evidence>
<dbReference type="HOGENOM" id="CLU_1511750_0_0_1"/>
<dbReference type="KEGG" id="vda:VDAG_08354"/>
<gene>
    <name evidence="2" type="ORF">VDAG_08354</name>
</gene>
<evidence type="ECO:0000313" key="3">
    <source>
        <dbReference type="Proteomes" id="UP000001611"/>
    </source>
</evidence>
<dbReference type="InParanoid" id="G2XDX2"/>
<dbReference type="RefSeq" id="XP_009658374.1">
    <property type="nucleotide sequence ID" value="XM_009660079.1"/>
</dbReference>
<sequence length="178" mass="19290">MLRMLTLSFASPSQALPWSIAVPLPGLARKHPLGNSRSVGWQRFLLFPTPGFLLSVSLGTYPCIGRPSAAGLLSGRFFSCLQLMDYGLCVAFCSSRSFPLRDSKYHVHILSSVTHCRISTNTAAMPLSHKSQMDRLFFYGSRLYLLRTPCLSSICCAAAAAGVETPATMALIDAAHCS</sequence>
<reference evidence="2 3" key="1">
    <citation type="submission" date="2008-03" db="EMBL/GenBank/DDBJ databases">
        <title>The Genome Sequence of Verticillium dahliae VdLs.17.</title>
        <authorList>
            <consortium name="The Broad Institute Genome Sequencing Platform"/>
            <person name="Ma L.-J.J."/>
            <person name="Klosterman S.J."/>
            <person name="Subbarao K."/>
            <person name="Dobinson K."/>
            <person name="Veronese P."/>
            <person name="Kang S."/>
            <person name="Gold S.E."/>
            <person name="Young S."/>
            <person name="Jaffe D."/>
            <person name="Gnerre S."/>
            <person name="Berlin A."/>
            <person name="Heiman D."/>
            <person name="Hepburn T."/>
            <person name="Sykes S."/>
            <person name="Alvarado L."/>
            <person name="Kodira C.D."/>
            <person name="Lander E."/>
            <person name="Galagan J."/>
            <person name="Nusbaum C."/>
            <person name="Birren B."/>
        </authorList>
    </citation>
    <scope>NUCLEOTIDE SEQUENCE [LARGE SCALE GENOMIC DNA]</scope>
    <source>
        <strain evidence="3">VdLs.17 / ATCC MYA-4575 / FGSC 10137</strain>
    </source>
</reference>
<dbReference type="EMBL" id="DS572714">
    <property type="protein sequence ID" value="EGY18020.1"/>
    <property type="molecule type" value="Genomic_DNA"/>
</dbReference>
<evidence type="ECO:0000313" key="2">
    <source>
        <dbReference type="EMBL" id="EGY18020.1"/>
    </source>
</evidence>
<name>G2XDX2_VERDV</name>
<dbReference type="AlphaFoldDB" id="G2XDX2"/>
<feature type="chain" id="PRO_5012384232" description="Secreted protein" evidence="1">
    <location>
        <begin position="16"/>
        <end position="178"/>
    </location>
</feature>
<proteinExistence type="predicted"/>
<dbReference type="GeneID" id="20709817"/>
<accession>G2XDX2</accession>
<dbReference type="Proteomes" id="UP000001611">
    <property type="component" value="Unassembled WGS sequence"/>
</dbReference>
<protein>
    <recommendedName>
        <fullName evidence="4">Secreted protein</fullName>
    </recommendedName>
</protein>